<keyword evidence="5 7" id="KW-1133">Transmembrane helix</keyword>
<reference evidence="9 10" key="1">
    <citation type="submission" date="2018-07" db="EMBL/GenBank/DDBJ databases">
        <title>Genomic Encyclopedia of Type Strains, Phase IV (KMG-IV): sequencing the most valuable type-strain genomes for metagenomic binning, comparative biology and taxonomic classification.</title>
        <authorList>
            <person name="Goeker M."/>
        </authorList>
    </citation>
    <scope>NUCLEOTIDE SEQUENCE [LARGE SCALE GENOMIC DNA]</scope>
    <source>
        <strain evidence="9 10">DSM 21352</strain>
    </source>
</reference>
<dbReference type="EMBL" id="QQAV01000003">
    <property type="protein sequence ID" value="RDI26251.1"/>
    <property type="molecule type" value="Genomic_DNA"/>
</dbReference>
<organism evidence="9 10">
    <name type="scientific">Pseudacidovorax intermedius</name>
    <dbReference type="NCBI Taxonomy" id="433924"/>
    <lineage>
        <taxon>Bacteria</taxon>
        <taxon>Pseudomonadati</taxon>
        <taxon>Pseudomonadota</taxon>
        <taxon>Betaproteobacteria</taxon>
        <taxon>Burkholderiales</taxon>
        <taxon>Comamonadaceae</taxon>
        <taxon>Pseudacidovorax</taxon>
    </lineage>
</organism>
<proteinExistence type="inferred from homology"/>
<dbReference type="Proteomes" id="UP000255265">
    <property type="component" value="Unassembled WGS sequence"/>
</dbReference>
<dbReference type="AlphaFoldDB" id="A0A370FIT9"/>
<dbReference type="PANTHER" id="PTHR30043">
    <property type="entry name" value="PHOSPHONATES TRANSPORT SYSTEM PERMEASE PROTEIN"/>
    <property type="match status" value="1"/>
</dbReference>
<evidence type="ECO:0000256" key="2">
    <source>
        <dbReference type="ARBA" id="ARBA00022448"/>
    </source>
</evidence>
<evidence type="ECO:0000259" key="8">
    <source>
        <dbReference type="PROSITE" id="PS50928"/>
    </source>
</evidence>
<dbReference type="RefSeq" id="WP_114802802.1">
    <property type="nucleotide sequence ID" value="NZ_QQAV01000003.1"/>
</dbReference>
<evidence type="ECO:0000256" key="1">
    <source>
        <dbReference type="ARBA" id="ARBA00004651"/>
    </source>
</evidence>
<evidence type="ECO:0000313" key="9">
    <source>
        <dbReference type="EMBL" id="RDI26251.1"/>
    </source>
</evidence>
<evidence type="ECO:0000256" key="7">
    <source>
        <dbReference type="RuleBase" id="RU363032"/>
    </source>
</evidence>
<dbReference type="InterPro" id="IPR000515">
    <property type="entry name" value="MetI-like"/>
</dbReference>
<dbReference type="InterPro" id="IPR035906">
    <property type="entry name" value="MetI-like_sf"/>
</dbReference>
<keyword evidence="2 7" id="KW-0813">Transport</keyword>
<dbReference type="STRING" id="433924.NS331_19865"/>
<dbReference type="PROSITE" id="PS50928">
    <property type="entry name" value="ABC_TM1"/>
    <property type="match status" value="1"/>
</dbReference>
<dbReference type="PANTHER" id="PTHR30043:SF1">
    <property type="entry name" value="ABC TRANSPORT SYSTEM PERMEASE PROTEIN P69"/>
    <property type="match status" value="1"/>
</dbReference>
<dbReference type="CDD" id="cd06261">
    <property type="entry name" value="TM_PBP2"/>
    <property type="match status" value="1"/>
</dbReference>
<keyword evidence="3" id="KW-1003">Cell membrane</keyword>
<evidence type="ECO:0000256" key="5">
    <source>
        <dbReference type="ARBA" id="ARBA00022989"/>
    </source>
</evidence>
<keyword evidence="6 7" id="KW-0472">Membrane</keyword>
<feature type="transmembrane region" description="Helical" evidence="7">
    <location>
        <begin position="92"/>
        <end position="117"/>
    </location>
</feature>
<keyword evidence="4 7" id="KW-0812">Transmembrane</keyword>
<dbReference type="Gene3D" id="1.10.3720.10">
    <property type="entry name" value="MetI-like"/>
    <property type="match status" value="1"/>
</dbReference>
<feature type="transmembrane region" description="Helical" evidence="7">
    <location>
        <begin position="258"/>
        <end position="278"/>
    </location>
</feature>
<name>A0A370FIT9_9BURK</name>
<protein>
    <submittedName>
        <fullName evidence="9">Phosphonate transport system permease protein</fullName>
    </submittedName>
</protein>
<comment type="caution">
    <text evidence="9">The sequence shown here is derived from an EMBL/GenBank/DDBJ whole genome shotgun (WGS) entry which is preliminary data.</text>
</comment>
<feature type="domain" description="ABC transmembrane type-1" evidence="8">
    <location>
        <begin position="88"/>
        <end position="282"/>
    </location>
</feature>
<dbReference type="GO" id="GO:0055085">
    <property type="term" value="P:transmembrane transport"/>
    <property type="evidence" value="ECO:0007669"/>
    <property type="project" value="InterPro"/>
</dbReference>
<feature type="transmembrane region" description="Helical" evidence="7">
    <location>
        <begin position="232"/>
        <end position="252"/>
    </location>
</feature>
<evidence type="ECO:0000256" key="3">
    <source>
        <dbReference type="ARBA" id="ARBA00022475"/>
    </source>
</evidence>
<dbReference type="OrthoDB" id="8557224at2"/>
<gene>
    <name evidence="9" type="ORF">DFR41_103411</name>
</gene>
<comment type="subcellular location">
    <subcellularLocation>
        <location evidence="1 7">Cell membrane</location>
        <topology evidence="1 7">Multi-pass membrane protein</topology>
    </subcellularLocation>
</comment>
<accession>A0A370FIT9</accession>
<evidence type="ECO:0000313" key="10">
    <source>
        <dbReference type="Proteomes" id="UP000255265"/>
    </source>
</evidence>
<keyword evidence="10" id="KW-1185">Reference proteome</keyword>
<comment type="similarity">
    <text evidence="7">Belongs to the binding-protein-dependent transport system permease family.</text>
</comment>
<feature type="transmembrane region" description="Helical" evidence="7">
    <location>
        <begin position="28"/>
        <end position="45"/>
    </location>
</feature>
<dbReference type="Pfam" id="PF00528">
    <property type="entry name" value="BPD_transp_1"/>
    <property type="match status" value="1"/>
</dbReference>
<evidence type="ECO:0000256" key="6">
    <source>
        <dbReference type="ARBA" id="ARBA00023136"/>
    </source>
</evidence>
<sequence>MTSRTITAASPASAPVVAAPPLRDPAARRRVVGALAALAIAWPTLQLSEFQPWQLLTSGNLAVIGGFLAAFWPPSLAPDFLALLGRATLETLAMATAGTTLAFVIAVPLAFVATRALSVSRLGPGPGRLRGGIVRRTARLLLMGLRAIPEIVWALLFVRALGLGPAAGVLALAVTYGGMLGKVYAEILESVDNRPAQALLESGSSRAAALAYGLLPNAAQELASYTVYRWECAVRASVVMGFVGAGGLGQLMDQSMKMLNGGEACSILLVFLALVLLADALSNGLRRLLA</sequence>
<evidence type="ECO:0000256" key="4">
    <source>
        <dbReference type="ARBA" id="ARBA00022692"/>
    </source>
</evidence>
<dbReference type="GO" id="GO:0005886">
    <property type="term" value="C:plasma membrane"/>
    <property type="evidence" value="ECO:0007669"/>
    <property type="project" value="UniProtKB-SubCell"/>
</dbReference>
<dbReference type="SUPFAM" id="SSF161098">
    <property type="entry name" value="MetI-like"/>
    <property type="match status" value="1"/>
</dbReference>